<dbReference type="Proteomes" id="UP000002383">
    <property type="component" value="Chromosome"/>
</dbReference>
<accession>B8GSM3</accession>
<dbReference type="Pfam" id="PF08668">
    <property type="entry name" value="HDOD"/>
    <property type="match status" value="1"/>
</dbReference>
<dbReference type="EMBL" id="CP001339">
    <property type="protein sequence ID" value="ACL72927.1"/>
    <property type="molecule type" value="Genomic_DNA"/>
</dbReference>
<gene>
    <name evidence="2" type="ordered locus">Tgr7_1846</name>
</gene>
<dbReference type="InterPro" id="IPR003607">
    <property type="entry name" value="HD/PDEase_dom"/>
</dbReference>
<dbReference type="PANTHER" id="PTHR33525:SF3">
    <property type="entry name" value="RIBONUCLEASE Y"/>
    <property type="match status" value="1"/>
</dbReference>
<keyword evidence="2" id="KW-0378">Hydrolase</keyword>
<dbReference type="InterPro" id="IPR052340">
    <property type="entry name" value="RNase_Y/CdgJ"/>
</dbReference>
<reference evidence="2 3" key="1">
    <citation type="journal article" date="2011" name="Stand. Genomic Sci.">
        <title>Complete genome sequence of 'Thioalkalivibrio sulfidophilus' HL-EbGr7.</title>
        <authorList>
            <person name="Muyzer G."/>
            <person name="Sorokin D.Y."/>
            <person name="Mavromatis K."/>
            <person name="Lapidus A."/>
            <person name="Clum A."/>
            <person name="Ivanova N."/>
            <person name="Pati A."/>
            <person name="d'Haeseleer P."/>
            <person name="Woyke T."/>
            <person name="Kyrpides N.C."/>
        </authorList>
    </citation>
    <scope>NUCLEOTIDE SEQUENCE [LARGE SCALE GENOMIC DNA]</scope>
    <source>
        <strain evidence="2 3">HL-EbGR7</strain>
    </source>
</reference>
<sequence length="283" mass="31700">MTHPICQELIREHIELGSLPDVYHRIEEAVNDPTSSFDAMARLIEHDPALTAQVLKLANSPLYGFPYKIQSVARAVSIIGTQQLRDVVLAATVIRFFNEIPLGQVNMESFWRHSIACGLVSRAIATFRREPNVERFYVCGLLHDLGRLVMFMHLEGKLTLLLKRRDEMGELLFKVEQQILGFDHAALGGALLEAWRLPPAFSEAVRFHHNPGEASNYPVEAAVVHVADSIANALRMGTSGERFVPPVDPVAWNRIALPGGILEQVIEYTEQHYQQAVEVFLAC</sequence>
<name>B8GSM3_THISH</name>
<dbReference type="PANTHER" id="PTHR33525">
    <property type="match status" value="1"/>
</dbReference>
<dbReference type="PROSITE" id="PS51833">
    <property type="entry name" value="HDOD"/>
    <property type="match status" value="1"/>
</dbReference>
<dbReference type="SMART" id="SM00471">
    <property type="entry name" value="HDc"/>
    <property type="match status" value="1"/>
</dbReference>
<dbReference type="Gene3D" id="1.10.3210.10">
    <property type="entry name" value="Hypothetical protein af1432"/>
    <property type="match status" value="1"/>
</dbReference>
<dbReference type="eggNOG" id="COG1639">
    <property type="taxonomic scope" value="Bacteria"/>
</dbReference>
<evidence type="ECO:0000313" key="2">
    <source>
        <dbReference type="EMBL" id="ACL72927.1"/>
    </source>
</evidence>
<keyword evidence="3" id="KW-1185">Reference proteome</keyword>
<dbReference type="OrthoDB" id="9770715at2"/>
<organism evidence="2 3">
    <name type="scientific">Thioalkalivibrio sulfidiphilus (strain HL-EbGR7)</name>
    <dbReference type="NCBI Taxonomy" id="396588"/>
    <lineage>
        <taxon>Bacteria</taxon>
        <taxon>Pseudomonadati</taxon>
        <taxon>Pseudomonadota</taxon>
        <taxon>Gammaproteobacteria</taxon>
        <taxon>Chromatiales</taxon>
        <taxon>Ectothiorhodospiraceae</taxon>
        <taxon>Thioalkalivibrio</taxon>
    </lineage>
</organism>
<dbReference type="RefSeq" id="WP_012638409.1">
    <property type="nucleotide sequence ID" value="NC_011901.1"/>
</dbReference>
<dbReference type="AlphaFoldDB" id="B8GSM3"/>
<dbReference type="KEGG" id="tgr:Tgr7_1846"/>
<evidence type="ECO:0000259" key="1">
    <source>
        <dbReference type="PROSITE" id="PS51833"/>
    </source>
</evidence>
<dbReference type="SUPFAM" id="SSF109604">
    <property type="entry name" value="HD-domain/PDEase-like"/>
    <property type="match status" value="1"/>
</dbReference>
<dbReference type="HOGENOM" id="CLU_048246_4_2_6"/>
<evidence type="ECO:0000313" key="3">
    <source>
        <dbReference type="Proteomes" id="UP000002383"/>
    </source>
</evidence>
<dbReference type="STRING" id="396588.Tgr7_1846"/>
<protein>
    <submittedName>
        <fullName evidence="2">Metal dependent phosphohydrolase</fullName>
    </submittedName>
</protein>
<dbReference type="GO" id="GO:0016787">
    <property type="term" value="F:hydrolase activity"/>
    <property type="evidence" value="ECO:0007669"/>
    <property type="project" value="UniProtKB-KW"/>
</dbReference>
<feature type="domain" description="HDOD" evidence="1">
    <location>
        <begin position="16"/>
        <end position="211"/>
    </location>
</feature>
<dbReference type="InterPro" id="IPR013976">
    <property type="entry name" value="HDOD"/>
</dbReference>
<dbReference type="CDD" id="cd00077">
    <property type="entry name" value="HDc"/>
    <property type="match status" value="1"/>
</dbReference>
<proteinExistence type="predicted"/>